<gene>
    <name evidence="1" type="ORF">g.52569</name>
</gene>
<proteinExistence type="predicted"/>
<name>A0A1B6MGQ9_9HEMI</name>
<accession>A0A1B6MGQ9</accession>
<sequence length="113" mass="12955">QGLSNLVKINTPLKRVGWSPFPHWFSNELKAMTIEKKILHRIYKNSGLDCDYLAFSRARAACKSLASRCYSSYITHVDNSISNNSKLFWNHVKKMRKSDSTPSTMKLNDEEAS</sequence>
<protein>
    <submittedName>
        <fullName evidence="1">Uncharacterized protein</fullName>
    </submittedName>
</protein>
<feature type="non-terminal residue" evidence="1">
    <location>
        <position position="1"/>
    </location>
</feature>
<reference evidence="1" key="1">
    <citation type="submission" date="2015-11" db="EMBL/GenBank/DDBJ databases">
        <title>De novo transcriptome assembly of four potential Pierce s Disease insect vectors from Arizona vineyards.</title>
        <authorList>
            <person name="Tassone E.E."/>
        </authorList>
    </citation>
    <scope>NUCLEOTIDE SEQUENCE</scope>
</reference>
<dbReference type="EMBL" id="GEBQ01004881">
    <property type="protein sequence ID" value="JAT35096.1"/>
    <property type="molecule type" value="Transcribed_RNA"/>
</dbReference>
<feature type="non-terminal residue" evidence="1">
    <location>
        <position position="113"/>
    </location>
</feature>
<dbReference type="AlphaFoldDB" id="A0A1B6MGQ9"/>
<evidence type="ECO:0000313" key="1">
    <source>
        <dbReference type="EMBL" id="JAT35096.1"/>
    </source>
</evidence>
<organism evidence="1">
    <name type="scientific">Graphocephala atropunctata</name>
    <dbReference type="NCBI Taxonomy" id="36148"/>
    <lineage>
        <taxon>Eukaryota</taxon>
        <taxon>Metazoa</taxon>
        <taxon>Ecdysozoa</taxon>
        <taxon>Arthropoda</taxon>
        <taxon>Hexapoda</taxon>
        <taxon>Insecta</taxon>
        <taxon>Pterygota</taxon>
        <taxon>Neoptera</taxon>
        <taxon>Paraneoptera</taxon>
        <taxon>Hemiptera</taxon>
        <taxon>Auchenorrhyncha</taxon>
        <taxon>Membracoidea</taxon>
        <taxon>Cicadellidae</taxon>
        <taxon>Cicadellinae</taxon>
        <taxon>Cicadellini</taxon>
        <taxon>Graphocephala</taxon>
    </lineage>
</organism>